<protein>
    <submittedName>
        <fullName evidence="1">Uncharacterized protein</fullName>
    </submittedName>
</protein>
<dbReference type="EMBL" id="FXTY01000032">
    <property type="protein sequence ID" value="SMP37303.1"/>
    <property type="molecule type" value="Genomic_DNA"/>
</dbReference>
<dbReference type="Proteomes" id="UP001157961">
    <property type="component" value="Unassembled WGS sequence"/>
</dbReference>
<organism evidence="1 2">
    <name type="scientific">Shimia sagamensis</name>
    <dbReference type="NCBI Taxonomy" id="1566352"/>
    <lineage>
        <taxon>Bacteria</taxon>
        <taxon>Pseudomonadati</taxon>
        <taxon>Pseudomonadota</taxon>
        <taxon>Alphaproteobacteria</taxon>
        <taxon>Rhodobacterales</taxon>
        <taxon>Roseobacteraceae</taxon>
    </lineage>
</organism>
<accession>A0ABY1PPU8</accession>
<gene>
    <name evidence="1" type="ORF">SAMN06265373_1322</name>
</gene>
<sequence length="83" mass="9203">MDIKSQFSPDEHAALHSLAEMFEDKESRDELRRLVQDGTTLREIILAYKINGRVISKLRTIGGLVVLAGGTVAALKGLNLWPK</sequence>
<evidence type="ECO:0000313" key="1">
    <source>
        <dbReference type="EMBL" id="SMP37303.1"/>
    </source>
</evidence>
<name>A0ABY1PPU8_9RHOB</name>
<reference evidence="1 2" key="1">
    <citation type="submission" date="2017-05" db="EMBL/GenBank/DDBJ databases">
        <authorList>
            <person name="Varghese N."/>
            <person name="Submissions S."/>
        </authorList>
    </citation>
    <scope>NUCLEOTIDE SEQUENCE [LARGE SCALE GENOMIC DNA]</scope>
    <source>
        <strain evidence="1 2">DSM 29734</strain>
    </source>
</reference>
<keyword evidence="2" id="KW-1185">Reference proteome</keyword>
<comment type="caution">
    <text evidence="1">The sequence shown here is derived from an EMBL/GenBank/DDBJ whole genome shotgun (WGS) entry which is preliminary data.</text>
</comment>
<proteinExistence type="predicted"/>
<evidence type="ECO:0000313" key="2">
    <source>
        <dbReference type="Proteomes" id="UP001157961"/>
    </source>
</evidence>